<evidence type="ECO:0000313" key="2">
    <source>
        <dbReference type="EMBL" id="MTD10816.1"/>
    </source>
</evidence>
<dbReference type="Gene3D" id="3.40.50.10140">
    <property type="entry name" value="Toll/interleukin-1 receptor homology (TIR) domain"/>
    <property type="match status" value="1"/>
</dbReference>
<dbReference type="EMBL" id="WLYL01000011">
    <property type="protein sequence ID" value="MTD10816.1"/>
    <property type="molecule type" value="Genomic_DNA"/>
</dbReference>
<organism evidence="2 3">
    <name type="scientific">Acinetobacter faecalis</name>
    <dbReference type="NCBI Taxonomy" id="2665161"/>
    <lineage>
        <taxon>Bacteria</taxon>
        <taxon>Pseudomonadati</taxon>
        <taxon>Pseudomonadota</taxon>
        <taxon>Gammaproteobacteria</taxon>
        <taxon>Moraxellales</taxon>
        <taxon>Moraxellaceae</taxon>
        <taxon>Acinetobacter</taxon>
    </lineage>
</organism>
<accession>A0A6L6GEF5</accession>
<dbReference type="InterPro" id="IPR013568">
    <property type="entry name" value="SEFIR_dom"/>
</dbReference>
<comment type="caution">
    <text evidence="2">The sequence shown here is derived from an EMBL/GenBank/DDBJ whole genome shotgun (WGS) entry which is preliminary data.</text>
</comment>
<dbReference type="PROSITE" id="PS51534">
    <property type="entry name" value="SEFIR"/>
    <property type="match status" value="1"/>
</dbReference>
<sequence>MANIATPKIFISYSWTTPEHQSWVIELAETLVQNGVDVVLDKWELHEGDDSHAFMERMVNDSSVTHIIMIIDEKYTARANDRSGGVGTESTILSNELYTKKGKNNIVAVLAEPNVNKPTFYASRIHIDLSNEEKYTEELEKLIRWAFGKFEYEKPVLGTPPSFIVAEDTGIVLNTNLEYKLAIDSLKKGKANVISSVKNYLEKLETEISKYKFDKNDTKQQFFAKLESFKAYVDEFKNITNEACLFRNSSIHRLYHKFFEELLTYQEVIPNGQSKLIAEIEFFRFITWILVLNYISILIKNESFDEVAEFLEEIYTLPEYFRNSENTKYRNFLVFKLYTDGFIDSLEEQKYYSIEGHLLKEFSNDQIVSFKELCETDLLIYLKSLVLALEEKEGGASIWWPNAGFYVLDRHNPLKIFAKSEKQSYFSEIKKILNIENLEFVQTVHALKDPHGWGNFYLPRWSGSFQSVNLITLTNYEKLKDK</sequence>
<dbReference type="GO" id="GO:0007165">
    <property type="term" value="P:signal transduction"/>
    <property type="evidence" value="ECO:0007669"/>
    <property type="project" value="InterPro"/>
</dbReference>
<gene>
    <name evidence="2" type="ORF">GIX10_05060</name>
</gene>
<evidence type="ECO:0000259" key="1">
    <source>
        <dbReference type="PROSITE" id="PS51534"/>
    </source>
</evidence>
<evidence type="ECO:0000313" key="3">
    <source>
        <dbReference type="Proteomes" id="UP000473854"/>
    </source>
</evidence>
<protein>
    <submittedName>
        <fullName evidence="2">TIR domain-containing protein</fullName>
    </submittedName>
</protein>
<dbReference type="Proteomes" id="UP000473854">
    <property type="component" value="Unassembled WGS sequence"/>
</dbReference>
<name>A0A6L6GEF5_9GAMM</name>
<dbReference type="RefSeq" id="WP_154772434.1">
    <property type="nucleotide sequence ID" value="NZ_WLYL01000011.1"/>
</dbReference>
<dbReference type="SUPFAM" id="SSF52200">
    <property type="entry name" value="Toll/Interleukin receptor TIR domain"/>
    <property type="match status" value="1"/>
</dbReference>
<reference evidence="2 3" key="1">
    <citation type="submission" date="2019-11" db="EMBL/GenBank/DDBJ databases">
        <authorList>
            <person name="An D."/>
        </authorList>
    </citation>
    <scope>NUCLEOTIDE SEQUENCE [LARGE SCALE GENOMIC DNA]</scope>
    <source>
        <strain evidence="2 3">YIM 103518</strain>
    </source>
</reference>
<dbReference type="InterPro" id="IPR000157">
    <property type="entry name" value="TIR_dom"/>
</dbReference>
<proteinExistence type="predicted"/>
<feature type="domain" description="SEFIR" evidence="1">
    <location>
        <begin position="6"/>
        <end position="138"/>
    </location>
</feature>
<dbReference type="AlphaFoldDB" id="A0A6L6GEF5"/>
<dbReference type="InterPro" id="IPR035897">
    <property type="entry name" value="Toll_tir_struct_dom_sf"/>
</dbReference>
<dbReference type="Pfam" id="PF13676">
    <property type="entry name" value="TIR_2"/>
    <property type="match status" value="1"/>
</dbReference>